<accession>A0ACB9NF62</accession>
<gene>
    <name evidence="1" type="ORF">L6164_019282</name>
</gene>
<evidence type="ECO:0000313" key="2">
    <source>
        <dbReference type="Proteomes" id="UP000828941"/>
    </source>
</evidence>
<comment type="caution">
    <text evidence="1">The sequence shown here is derived from an EMBL/GenBank/DDBJ whole genome shotgun (WGS) entry which is preliminary data.</text>
</comment>
<keyword evidence="2" id="KW-1185">Reference proteome</keyword>
<evidence type="ECO:0000313" key="1">
    <source>
        <dbReference type="EMBL" id="KAI4334616.1"/>
    </source>
</evidence>
<name>A0ACB9NF62_BAUVA</name>
<organism evidence="1 2">
    <name type="scientific">Bauhinia variegata</name>
    <name type="common">Purple orchid tree</name>
    <name type="synonym">Phanera variegata</name>
    <dbReference type="NCBI Taxonomy" id="167791"/>
    <lineage>
        <taxon>Eukaryota</taxon>
        <taxon>Viridiplantae</taxon>
        <taxon>Streptophyta</taxon>
        <taxon>Embryophyta</taxon>
        <taxon>Tracheophyta</taxon>
        <taxon>Spermatophyta</taxon>
        <taxon>Magnoliopsida</taxon>
        <taxon>eudicotyledons</taxon>
        <taxon>Gunneridae</taxon>
        <taxon>Pentapetalae</taxon>
        <taxon>rosids</taxon>
        <taxon>fabids</taxon>
        <taxon>Fabales</taxon>
        <taxon>Fabaceae</taxon>
        <taxon>Cercidoideae</taxon>
        <taxon>Cercideae</taxon>
        <taxon>Bauhiniinae</taxon>
        <taxon>Bauhinia</taxon>
    </lineage>
</organism>
<sequence>MNRRTFKKNKLPGKISEGQAGIARNSRVKKVRPNNYGTVKVDEPSLVKNSTVSLKTAAEVPPSTFQFYVSSDEGIYLYVDLNSRPSDWTNRFTSEFHISEIMFRNGSKSLRQELSYLGESSTQRRSSFLWNTYSTDNDNHSGQIKTSPSLKVTRDDLAKLNQQDEGEHSLTSALLMPRNNAVSEADNSKEDQLTVSAELAANVAAHLREGQSMVSAEVSYGVPNHFVSGAESCVKDGTKEILDSGVTNNPLLKSLCGSVGNSASDPGISKHQNSKRDNEISEDFTLPNNSCIVNPSVECTGASEIGSIELQISDVASYHKYASVSHGKNDGSMNLIDQSRTSDTGQGRLVNPSALNLVTDRNNFPSLTEEWEANKIVNGKEGSERSQFDDPLENSGGDSDDWESKMELHKKRKQVDSRDQNFCGKHVGKVLRSMKHVAGKVPPRRSPRLISKVASFFGKNDTHRLIKSPKLSVSSSGAI</sequence>
<protein>
    <submittedName>
        <fullName evidence="1">Uncharacterized protein</fullName>
    </submittedName>
</protein>
<dbReference type="EMBL" id="CM039432">
    <property type="protein sequence ID" value="KAI4334616.1"/>
    <property type="molecule type" value="Genomic_DNA"/>
</dbReference>
<proteinExistence type="predicted"/>
<reference evidence="1 2" key="1">
    <citation type="journal article" date="2022" name="DNA Res.">
        <title>Chromosomal-level genome assembly of the orchid tree Bauhinia variegata (Leguminosae; Cercidoideae) supports the allotetraploid origin hypothesis of Bauhinia.</title>
        <authorList>
            <person name="Zhong Y."/>
            <person name="Chen Y."/>
            <person name="Zheng D."/>
            <person name="Pang J."/>
            <person name="Liu Y."/>
            <person name="Luo S."/>
            <person name="Meng S."/>
            <person name="Qian L."/>
            <person name="Wei D."/>
            <person name="Dai S."/>
            <person name="Zhou R."/>
        </authorList>
    </citation>
    <scope>NUCLEOTIDE SEQUENCE [LARGE SCALE GENOMIC DNA]</scope>
    <source>
        <strain evidence="1">BV-YZ2020</strain>
    </source>
</reference>
<dbReference type="Proteomes" id="UP000828941">
    <property type="component" value="Chromosome 7"/>
</dbReference>